<dbReference type="EMBL" id="DXFH01000001">
    <property type="protein sequence ID" value="HIX34872.1"/>
    <property type="molecule type" value="Genomic_DNA"/>
</dbReference>
<dbReference type="SUPFAM" id="SSF55729">
    <property type="entry name" value="Acyl-CoA N-acyltransferases (Nat)"/>
    <property type="match status" value="1"/>
</dbReference>
<dbReference type="GO" id="GO:0016747">
    <property type="term" value="F:acyltransferase activity, transferring groups other than amino-acyl groups"/>
    <property type="evidence" value="ECO:0007669"/>
    <property type="project" value="InterPro"/>
</dbReference>
<protein>
    <submittedName>
        <fullName evidence="2">GNAT family N-acetyltransferase</fullName>
    </submittedName>
</protein>
<dbReference type="PROSITE" id="PS51186">
    <property type="entry name" value="GNAT"/>
    <property type="match status" value="1"/>
</dbReference>
<gene>
    <name evidence="2" type="ORF">H9856_00400</name>
</gene>
<name>A0A9D1VGL6_9LACO</name>
<dbReference type="InterPro" id="IPR016181">
    <property type="entry name" value="Acyl_CoA_acyltransferase"/>
</dbReference>
<dbReference type="Gene3D" id="3.40.630.30">
    <property type="match status" value="1"/>
</dbReference>
<dbReference type="AlphaFoldDB" id="A0A9D1VGL6"/>
<dbReference type="Pfam" id="PF13302">
    <property type="entry name" value="Acetyltransf_3"/>
    <property type="match status" value="1"/>
</dbReference>
<sequence length="150" mass="17263">MPKQIKANQIQVRLLNQSDLSALNHLYADDQLLAQAGIVIDANPEFRQMVFNNWVKQKFLWGIFSHQLLIGTINLFPTEGQEEIGYLLMPKYQHHGIMTMAVGEVLQQNHSCPIFAKVRVNNEPSQRVLQKNGFDLTATDQGWMRFLKKN</sequence>
<dbReference type="PANTHER" id="PTHR43328:SF1">
    <property type="entry name" value="N-ACETYLTRANSFERASE DOMAIN-CONTAINING PROTEIN"/>
    <property type="match status" value="1"/>
</dbReference>
<comment type="caution">
    <text evidence="2">The sequence shown here is derived from an EMBL/GenBank/DDBJ whole genome shotgun (WGS) entry which is preliminary data.</text>
</comment>
<accession>A0A9D1VGL6</accession>
<proteinExistence type="predicted"/>
<feature type="domain" description="N-acetyltransferase" evidence="1">
    <location>
        <begin position="10"/>
        <end position="150"/>
    </location>
</feature>
<dbReference type="Proteomes" id="UP000824231">
    <property type="component" value="Unassembled WGS sequence"/>
</dbReference>
<evidence type="ECO:0000313" key="2">
    <source>
        <dbReference type="EMBL" id="HIX34872.1"/>
    </source>
</evidence>
<evidence type="ECO:0000313" key="3">
    <source>
        <dbReference type="Proteomes" id="UP000824231"/>
    </source>
</evidence>
<reference evidence="2" key="1">
    <citation type="journal article" date="2021" name="PeerJ">
        <title>Extensive microbial diversity within the chicken gut microbiome revealed by metagenomics and culture.</title>
        <authorList>
            <person name="Gilroy R."/>
            <person name="Ravi A."/>
            <person name="Getino M."/>
            <person name="Pursley I."/>
            <person name="Horton D.L."/>
            <person name="Alikhan N.F."/>
            <person name="Baker D."/>
            <person name="Gharbi K."/>
            <person name="Hall N."/>
            <person name="Watson M."/>
            <person name="Adriaenssens E.M."/>
            <person name="Foster-Nyarko E."/>
            <person name="Jarju S."/>
            <person name="Secka A."/>
            <person name="Antonio M."/>
            <person name="Oren A."/>
            <person name="Chaudhuri R.R."/>
            <person name="La Ragione R."/>
            <person name="Hildebrand F."/>
            <person name="Pallen M.J."/>
        </authorList>
    </citation>
    <scope>NUCLEOTIDE SEQUENCE</scope>
    <source>
        <strain evidence="2">ChiSxjej3B15-572</strain>
    </source>
</reference>
<dbReference type="PANTHER" id="PTHR43328">
    <property type="entry name" value="ACETYLTRANSFERASE-RELATED"/>
    <property type="match status" value="1"/>
</dbReference>
<reference evidence="2" key="2">
    <citation type="submission" date="2021-04" db="EMBL/GenBank/DDBJ databases">
        <authorList>
            <person name="Gilroy R."/>
        </authorList>
    </citation>
    <scope>NUCLEOTIDE SEQUENCE</scope>
    <source>
        <strain evidence="2">ChiSxjej3B15-572</strain>
    </source>
</reference>
<organism evidence="2 3">
    <name type="scientific">Candidatus Limosilactobacillus merdigallinarum</name>
    <dbReference type="NCBI Taxonomy" id="2838652"/>
    <lineage>
        <taxon>Bacteria</taxon>
        <taxon>Bacillati</taxon>
        <taxon>Bacillota</taxon>
        <taxon>Bacilli</taxon>
        <taxon>Lactobacillales</taxon>
        <taxon>Lactobacillaceae</taxon>
        <taxon>Limosilactobacillus</taxon>
    </lineage>
</organism>
<dbReference type="InterPro" id="IPR000182">
    <property type="entry name" value="GNAT_dom"/>
</dbReference>
<evidence type="ECO:0000259" key="1">
    <source>
        <dbReference type="PROSITE" id="PS51186"/>
    </source>
</evidence>